<comment type="caution">
    <text evidence="4">The sequence shown here is derived from an EMBL/GenBank/DDBJ whole genome shotgun (WGS) entry which is preliminary data.</text>
</comment>
<evidence type="ECO:0000256" key="2">
    <source>
        <dbReference type="SAM" id="Phobius"/>
    </source>
</evidence>
<keyword evidence="5" id="KW-1185">Reference proteome</keyword>
<feature type="transmembrane region" description="Helical" evidence="2">
    <location>
        <begin position="35"/>
        <end position="53"/>
    </location>
</feature>
<dbReference type="InterPro" id="IPR021878">
    <property type="entry name" value="TgpA_N"/>
</dbReference>
<feature type="transmembrane region" description="Helical" evidence="2">
    <location>
        <begin position="162"/>
        <end position="179"/>
    </location>
</feature>
<proteinExistence type="predicted"/>
<dbReference type="SMART" id="SM00460">
    <property type="entry name" value="TGc"/>
    <property type="match status" value="1"/>
</dbReference>
<name>A0ABU6P4G0_9BACI</name>
<dbReference type="Pfam" id="PF11992">
    <property type="entry name" value="TgpA_N"/>
    <property type="match status" value="1"/>
</dbReference>
<dbReference type="EMBL" id="JARTFS010000033">
    <property type="protein sequence ID" value="MED4404232.1"/>
    <property type="molecule type" value="Genomic_DNA"/>
</dbReference>
<dbReference type="PANTHER" id="PTHR42736">
    <property type="entry name" value="PROTEIN-GLUTAMINE GAMMA-GLUTAMYLTRANSFERASE"/>
    <property type="match status" value="1"/>
</dbReference>
<feature type="transmembrane region" description="Helical" evidence="2">
    <location>
        <begin position="12"/>
        <end position="29"/>
    </location>
</feature>
<evidence type="ECO:0000313" key="4">
    <source>
        <dbReference type="EMBL" id="MED4404232.1"/>
    </source>
</evidence>
<keyword evidence="2" id="KW-0812">Transmembrane</keyword>
<gene>
    <name evidence="4" type="ORF">P9271_23515</name>
</gene>
<dbReference type="SUPFAM" id="SSF54001">
    <property type="entry name" value="Cysteine proteinases"/>
    <property type="match status" value="1"/>
</dbReference>
<evidence type="ECO:0000256" key="1">
    <source>
        <dbReference type="SAM" id="MobiDB-lite"/>
    </source>
</evidence>
<keyword evidence="2" id="KW-0472">Membrane</keyword>
<feature type="region of interest" description="Disordered" evidence="1">
    <location>
        <begin position="558"/>
        <end position="582"/>
    </location>
</feature>
<sequence length="717" mass="84319">MRFKEQNPSAFIYYFFAFLLLSEWLSPLQKFTDTANTYIFMLFIGVSFLLTFLRIKWFVVFPINISIILYFLYDIYYKDHYNGSSWIGQFLEEIVHNTDLIRHTMLNDMTSPFRTMLFFILLWLLVYLIHYWIVYQRKILFFFLITIIYITVLDTFTPYDATFAIIRIVLIGFFMIGLLSFDRLKEMERLKVGRFVSFRWILPLFFFIAISIVVGLLAPKSAPQWPDPVPYFKAYGQNIENNNISGVKKIGYGTNDEKLGGAFVADNTEVFSHMSEDRHYWRVETKDVYTGKGWEVSDSDADEINLADINYNMGWIEDGVKKEKFSSTVKINKSYSHSHIIYPFQLKNISTNSSVSYYINPTTELITAKSDGREQQLSEYLVDYEIPRYDVKELEKVTQSENERYTQLPDSLPDRVKKLAESVTADKHDQFSKVRAIENFLGSSEFKYETKDVAVPKGNEDYVDQFLFETMQGYCDNFSTSMIVLLRSVDIPARWVKGYTEGEFQQISEGNLKQYKVTNNNAHSWVEVYFDGIGWVTFEPTKGFSNPYDFTYNSERTNVTGEEEKKEEPSKQEQSQENKEKDSSENKSLQLFSIRFGNLILYISIILIGVFVLICYKKRRIWLSKIIISKYKKRRDDEVFFKAYNALLKQLERSGLKRNKGQTLREYAIIVDHYFNNDDMTKLTANYERTLYHHASVKDTWDESAEIWKNLIKRTAS</sequence>
<dbReference type="InterPro" id="IPR038765">
    <property type="entry name" value="Papain-like_cys_pep_sf"/>
</dbReference>
<keyword evidence="2" id="KW-1133">Transmembrane helix</keyword>
<dbReference type="Proteomes" id="UP001342826">
    <property type="component" value="Unassembled WGS sequence"/>
</dbReference>
<evidence type="ECO:0000313" key="5">
    <source>
        <dbReference type="Proteomes" id="UP001342826"/>
    </source>
</evidence>
<dbReference type="InterPro" id="IPR002931">
    <property type="entry name" value="Transglutaminase-like"/>
</dbReference>
<evidence type="ECO:0000259" key="3">
    <source>
        <dbReference type="SMART" id="SM00460"/>
    </source>
</evidence>
<dbReference type="Pfam" id="PF01841">
    <property type="entry name" value="Transglut_core"/>
    <property type="match status" value="1"/>
</dbReference>
<dbReference type="RefSeq" id="WP_328016043.1">
    <property type="nucleotide sequence ID" value="NZ_JARTFS010000033.1"/>
</dbReference>
<reference evidence="4 5" key="1">
    <citation type="submission" date="2023-03" db="EMBL/GenBank/DDBJ databases">
        <title>Bacillus Genome Sequencing.</title>
        <authorList>
            <person name="Dunlap C."/>
        </authorList>
    </citation>
    <scope>NUCLEOTIDE SEQUENCE [LARGE SCALE GENOMIC DNA]</scope>
    <source>
        <strain evidence="4 5">NRS-1717</strain>
    </source>
</reference>
<feature type="transmembrane region" description="Helical" evidence="2">
    <location>
        <begin position="596"/>
        <end position="616"/>
    </location>
</feature>
<feature type="transmembrane region" description="Helical" evidence="2">
    <location>
        <begin position="113"/>
        <end position="132"/>
    </location>
</feature>
<feature type="compositionally biased region" description="Basic and acidic residues" evidence="1">
    <location>
        <begin position="562"/>
        <end position="582"/>
    </location>
</feature>
<dbReference type="InterPro" id="IPR025403">
    <property type="entry name" value="TgpA-like_C"/>
</dbReference>
<dbReference type="Gene3D" id="3.10.620.30">
    <property type="match status" value="1"/>
</dbReference>
<feature type="transmembrane region" description="Helical" evidence="2">
    <location>
        <begin position="58"/>
        <end position="76"/>
    </location>
</feature>
<dbReference type="Pfam" id="PF13559">
    <property type="entry name" value="DUF4129"/>
    <property type="match status" value="1"/>
</dbReference>
<feature type="transmembrane region" description="Helical" evidence="2">
    <location>
        <begin position="139"/>
        <end position="156"/>
    </location>
</feature>
<dbReference type="InterPro" id="IPR052901">
    <property type="entry name" value="Bact_TGase-like"/>
</dbReference>
<feature type="transmembrane region" description="Helical" evidence="2">
    <location>
        <begin position="200"/>
        <end position="218"/>
    </location>
</feature>
<protein>
    <submittedName>
        <fullName evidence="4">TransglutaminaseTgpA domain-containing protein</fullName>
    </submittedName>
</protein>
<feature type="domain" description="Transglutaminase-like" evidence="3">
    <location>
        <begin position="467"/>
        <end position="542"/>
    </location>
</feature>
<dbReference type="PANTHER" id="PTHR42736:SF1">
    <property type="entry name" value="PROTEIN-GLUTAMINE GAMMA-GLUTAMYLTRANSFERASE"/>
    <property type="match status" value="1"/>
</dbReference>
<organism evidence="4 5">
    <name type="scientific">Metabacillus fastidiosus</name>
    <dbReference type="NCBI Taxonomy" id="1458"/>
    <lineage>
        <taxon>Bacteria</taxon>
        <taxon>Bacillati</taxon>
        <taxon>Bacillota</taxon>
        <taxon>Bacilli</taxon>
        <taxon>Bacillales</taxon>
        <taxon>Bacillaceae</taxon>
        <taxon>Metabacillus</taxon>
    </lineage>
</organism>
<accession>A0ABU6P4G0</accession>